<evidence type="ECO:0000313" key="1">
    <source>
        <dbReference type="EMBL" id="CAI6376978.1"/>
    </source>
</evidence>
<dbReference type="Proteomes" id="UP001160148">
    <property type="component" value="Unassembled WGS sequence"/>
</dbReference>
<organism evidence="1 2">
    <name type="scientific">Macrosiphum euphorbiae</name>
    <name type="common">potato aphid</name>
    <dbReference type="NCBI Taxonomy" id="13131"/>
    <lineage>
        <taxon>Eukaryota</taxon>
        <taxon>Metazoa</taxon>
        <taxon>Ecdysozoa</taxon>
        <taxon>Arthropoda</taxon>
        <taxon>Hexapoda</taxon>
        <taxon>Insecta</taxon>
        <taxon>Pterygota</taxon>
        <taxon>Neoptera</taxon>
        <taxon>Paraneoptera</taxon>
        <taxon>Hemiptera</taxon>
        <taxon>Sternorrhyncha</taxon>
        <taxon>Aphidomorpha</taxon>
        <taxon>Aphidoidea</taxon>
        <taxon>Aphididae</taxon>
        <taxon>Macrosiphini</taxon>
        <taxon>Macrosiphum</taxon>
    </lineage>
</organism>
<name>A0AAV0Y945_9HEMI</name>
<dbReference type="EMBL" id="CARXXK010001606">
    <property type="protein sequence ID" value="CAI6376978.1"/>
    <property type="molecule type" value="Genomic_DNA"/>
</dbReference>
<reference evidence="1 2" key="1">
    <citation type="submission" date="2023-01" db="EMBL/GenBank/DDBJ databases">
        <authorList>
            <person name="Whitehead M."/>
        </authorList>
    </citation>
    <scope>NUCLEOTIDE SEQUENCE [LARGE SCALE GENOMIC DNA]</scope>
</reference>
<comment type="caution">
    <text evidence="1">The sequence shown here is derived from an EMBL/GenBank/DDBJ whole genome shotgun (WGS) entry which is preliminary data.</text>
</comment>
<protein>
    <submittedName>
        <fullName evidence="1">Uncharacterized protein</fullName>
    </submittedName>
</protein>
<gene>
    <name evidence="1" type="ORF">MEUPH1_LOCUS30300</name>
</gene>
<proteinExistence type="predicted"/>
<accession>A0AAV0Y945</accession>
<dbReference type="AlphaFoldDB" id="A0AAV0Y945"/>
<sequence>MKNHAHRYAAIAAIGHRSSDRWWRQRRELEVKTDKEFTPETAVKTMLESREKWDAVCSYVVNVLKIREEEERQRQRVQRQQVPADN</sequence>
<evidence type="ECO:0000313" key="2">
    <source>
        <dbReference type="Proteomes" id="UP001160148"/>
    </source>
</evidence>
<keyword evidence="2" id="KW-1185">Reference proteome</keyword>